<dbReference type="InterPro" id="IPR001509">
    <property type="entry name" value="Epimerase_deHydtase"/>
</dbReference>
<dbReference type="Proteomes" id="UP000830925">
    <property type="component" value="Chromosome"/>
</dbReference>
<dbReference type="Proteomes" id="UP001211866">
    <property type="component" value="Chromosome"/>
</dbReference>
<dbReference type="SUPFAM" id="SSF51735">
    <property type="entry name" value="NAD(P)-binding Rossmann-fold domains"/>
    <property type="match status" value="1"/>
</dbReference>
<gene>
    <name evidence="2" type="ORF">AFA_03305</name>
    <name evidence="3" type="ORF">DF183_08145</name>
    <name evidence="5" type="ORF">M2J83_04285</name>
    <name evidence="4" type="ORF">MXF72_15325</name>
</gene>
<dbReference type="Proteomes" id="UP000214561">
    <property type="component" value="Chromosome"/>
</dbReference>
<reference evidence="2 6" key="1">
    <citation type="submission" date="2017-05" db="EMBL/GenBank/DDBJ databases">
        <authorList>
            <person name="Qiu J.G."/>
            <person name="He J."/>
        </authorList>
    </citation>
    <scope>NUCLEOTIDE SEQUENCE [LARGE SCALE GENOMIC DNA]</scope>
    <source>
        <strain evidence="2 6">JQ135</strain>
    </source>
</reference>
<dbReference type="eggNOG" id="COG0451">
    <property type="taxonomic scope" value="Bacteria"/>
</dbReference>
<dbReference type="Gene3D" id="3.40.50.720">
    <property type="entry name" value="NAD(P)-binding Rossmann-like Domain"/>
    <property type="match status" value="1"/>
</dbReference>
<dbReference type="RefSeq" id="WP_035271165.1">
    <property type="nucleotide sequence ID" value="NZ_CAXOJJ010000031.1"/>
</dbReference>
<dbReference type="STRING" id="511.UZ73_07045"/>
<reference evidence="3 7" key="2">
    <citation type="submission" date="2018-05" db="EMBL/GenBank/DDBJ databases">
        <title>Genome Sequence of an Efficient Indole-Degrading Bacterium, Alcaligenes sp.YBY.</title>
        <authorList>
            <person name="Yang B."/>
        </authorList>
    </citation>
    <scope>NUCLEOTIDE SEQUENCE [LARGE SCALE GENOMIC DNA]</scope>
    <source>
        <strain evidence="3 7">YBY</strain>
    </source>
</reference>
<keyword evidence="8" id="KW-1185">Reference proteome</keyword>
<evidence type="ECO:0000313" key="5">
    <source>
        <dbReference type="EMBL" id="WBM39053.1"/>
    </source>
</evidence>
<dbReference type="PANTHER" id="PTHR43245">
    <property type="entry name" value="BIFUNCTIONAL POLYMYXIN RESISTANCE PROTEIN ARNA"/>
    <property type="match status" value="1"/>
</dbReference>
<sequence length="290" mass="32699">MKKVVVTGGSGRVGSYVVQQLMQTMDVVVADLKPSQHQVSFIQTDVMDLEAVRAATKDADAVIHLAAIDFDWKAAEEQYINVNVRGTWHVLQACRENGVKKVVLCSSISACGLSEMRADWKPQYLPVDEAHENKPYQAYSVSKIVMEQMAKSFSDASDMEVICLRPLAVVLPETIAEYIQFVDSPQRNWLFYYIWAADLARAFEAAVNLQGLRYGVFFISADDSSHPLATTDWYQQIIGPVPEIKNPRWYQNNPRASIFSSHAAKEILGWQPSTDFQQLRQEYAVEKDLA</sequence>
<organism evidence="3 7">
    <name type="scientific">Alcaligenes faecalis</name>
    <dbReference type="NCBI Taxonomy" id="511"/>
    <lineage>
        <taxon>Bacteria</taxon>
        <taxon>Pseudomonadati</taxon>
        <taxon>Pseudomonadota</taxon>
        <taxon>Betaproteobacteria</taxon>
        <taxon>Burkholderiales</taxon>
        <taxon>Alcaligenaceae</taxon>
        <taxon>Alcaligenes</taxon>
    </lineage>
</organism>
<evidence type="ECO:0000259" key="1">
    <source>
        <dbReference type="Pfam" id="PF01370"/>
    </source>
</evidence>
<evidence type="ECO:0000313" key="7">
    <source>
        <dbReference type="Proteomes" id="UP000245216"/>
    </source>
</evidence>
<reference evidence="5 8" key="5">
    <citation type="submission" date="2022-05" db="EMBL/GenBank/DDBJ databases">
        <title>Complete sequence of strain NY11312.</title>
        <authorList>
            <person name="Zhou D."/>
        </authorList>
    </citation>
    <scope>NUCLEOTIDE SEQUENCE [LARGE SCALE GENOMIC DNA]</scope>
    <source>
        <strain evidence="5 8">NY11312</strain>
    </source>
</reference>
<dbReference type="GeneID" id="96774596"/>
<dbReference type="EMBL" id="CP096916">
    <property type="protein sequence ID" value="WBM39053.1"/>
    <property type="molecule type" value="Genomic_DNA"/>
</dbReference>
<proteinExistence type="predicted"/>
<dbReference type="EMBL" id="QEXO01000002">
    <property type="protein sequence ID" value="PWE14671.1"/>
    <property type="molecule type" value="Genomic_DNA"/>
</dbReference>
<protein>
    <submittedName>
        <fullName evidence="3">NAD(P)-dependent oxidoreductase</fullName>
    </submittedName>
</protein>
<dbReference type="KEGG" id="afa:UZ73_07045"/>
<evidence type="ECO:0000313" key="8">
    <source>
        <dbReference type="Proteomes" id="UP001211866"/>
    </source>
</evidence>
<evidence type="ECO:0000313" key="6">
    <source>
        <dbReference type="Proteomes" id="UP000214561"/>
    </source>
</evidence>
<dbReference type="KEGG" id="afq:AFA_03305"/>
<dbReference type="InterPro" id="IPR036291">
    <property type="entry name" value="NAD(P)-bd_dom_sf"/>
</dbReference>
<dbReference type="EMBL" id="CP095873">
    <property type="protein sequence ID" value="UPL20757.1"/>
    <property type="molecule type" value="Genomic_DNA"/>
</dbReference>
<reference evidence="3 7" key="3">
    <citation type="submission" date="2018-05" db="EMBL/GenBank/DDBJ databases">
        <authorList>
            <person name="Lanie J.A."/>
            <person name="Ng W.-L."/>
            <person name="Kazmierczak K.M."/>
            <person name="Andrzejewski T.M."/>
            <person name="Davidsen T.M."/>
            <person name="Wayne K.J."/>
            <person name="Tettelin H."/>
            <person name="Glass J.I."/>
            <person name="Rusch D."/>
            <person name="Podicherti R."/>
            <person name="Tsui H.-C.T."/>
            <person name="Winkler M.E."/>
        </authorList>
    </citation>
    <scope>NUCLEOTIDE SEQUENCE [LARGE SCALE GENOMIC DNA]</scope>
    <source>
        <strain evidence="3 7">YBY</strain>
    </source>
</reference>
<name>A0A0A2N6H2_ALCFA</name>
<dbReference type="Proteomes" id="UP000245216">
    <property type="component" value="Unassembled WGS sequence"/>
</dbReference>
<dbReference type="EMBL" id="CP021641">
    <property type="protein sequence ID" value="ASR88565.1"/>
    <property type="molecule type" value="Genomic_DNA"/>
</dbReference>
<evidence type="ECO:0000313" key="2">
    <source>
        <dbReference type="EMBL" id="ASR88565.1"/>
    </source>
</evidence>
<dbReference type="Pfam" id="PF01370">
    <property type="entry name" value="Epimerase"/>
    <property type="match status" value="1"/>
</dbReference>
<dbReference type="InterPro" id="IPR050177">
    <property type="entry name" value="Lipid_A_modif_metabolic_enz"/>
</dbReference>
<reference evidence="4" key="4">
    <citation type="submission" date="2022-04" db="EMBL/GenBank/DDBJ databases">
        <title>Genomic mining of Alcaligenes faecalis D334 producing ectoin and derivatives.</title>
        <authorList>
            <person name="Doan V.T."/>
            <person name="Quach N.T."/>
            <person name="Vu T.-H.-N."/>
            <person name="Phi Q.-T."/>
        </authorList>
    </citation>
    <scope>NUCLEOTIDE SEQUENCE</scope>
    <source>
        <strain evidence="4">D334</strain>
    </source>
</reference>
<dbReference type="AlphaFoldDB" id="A0A0A2N6H2"/>
<feature type="domain" description="NAD-dependent epimerase/dehydratase" evidence="1">
    <location>
        <begin position="4"/>
        <end position="173"/>
    </location>
</feature>
<accession>A0A0A2N6H2</accession>
<evidence type="ECO:0000313" key="4">
    <source>
        <dbReference type="EMBL" id="UPL20757.1"/>
    </source>
</evidence>
<evidence type="ECO:0000313" key="3">
    <source>
        <dbReference type="EMBL" id="PWE14671.1"/>
    </source>
</evidence>